<dbReference type="PANTHER" id="PTHR28083:SF1">
    <property type="entry name" value="GOOD FOR FULL DBP5 ACTIVITY PROTEIN 2"/>
    <property type="match status" value="1"/>
</dbReference>
<feature type="region of interest" description="Disordered" evidence="1">
    <location>
        <begin position="360"/>
        <end position="414"/>
    </location>
</feature>
<protein>
    <recommendedName>
        <fullName evidence="2">Gfd2/YDR514C-like C-terminal domain-containing protein</fullName>
    </recommendedName>
</protein>
<sequence>MKALTGYYRYTDIWFDWPSTLPNPEDTDAVKAILAHDALVHPDHPLHVEGVDGAQLYIGTFESGEARLLFSSAQVDYIRYWLHAIGMTKEIIPLPYSDCLLTTTDLKTVTTITFADGFAVRNGLKMVNNNNKKLKGSHFNQTLKYRRSAFERVQGLWSAQKGVWCAIDFEAWERDHTLLTEFGWRLVGWKDGNKVEDHGHLVVNGSHRNGQYVPDNRDGYRFGESQRLSRKEFKQRICDFVKDLRDTYGRVFLIFHDAGQDIKYLNDVGAPLDNILYMLPEPMPEEGVFVIDTSELFAGLMGEDGGNRRSLEKTCRLLQQDAVLLHNAGNDAWWTLACLMEMAGGEVLDVQRERRWPNQTASGSVWVKVQPGQETSDDEDEDVGDEPPKLGYDPTTGKWYRTDMDMDSDDDMEM</sequence>
<organism evidence="3 4">
    <name type="scientific">Coprinopsis cinerea (strain Okayama-7 / 130 / ATCC MYA-4618 / FGSC 9003)</name>
    <name type="common">Inky cap fungus</name>
    <name type="synonym">Hormographiella aspergillata</name>
    <dbReference type="NCBI Taxonomy" id="240176"/>
    <lineage>
        <taxon>Eukaryota</taxon>
        <taxon>Fungi</taxon>
        <taxon>Dikarya</taxon>
        <taxon>Basidiomycota</taxon>
        <taxon>Agaricomycotina</taxon>
        <taxon>Agaricomycetes</taxon>
        <taxon>Agaricomycetidae</taxon>
        <taxon>Agaricales</taxon>
        <taxon>Agaricineae</taxon>
        <taxon>Psathyrellaceae</taxon>
        <taxon>Coprinopsis</taxon>
    </lineage>
</organism>
<gene>
    <name evidence="3" type="ORF">CC1G_00385</name>
</gene>
<dbReference type="Proteomes" id="UP000001861">
    <property type="component" value="Unassembled WGS sequence"/>
</dbReference>
<dbReference type="GO" id="GO:0003676">
    <property type="term" value="F:nucleic acid binding"/>
    <property type="evidence" value="ECO:0007669"/>
    <property type="project" value="InterPro"/>
</dbReference>
<dbReference type="GO" id="GO:0005634">
    <property type="term" value="C:nucleus"/>
    <property type="evidence" value="ECO:0007669"/>
    <property type="project" value="TreeGrafter"/>
</dbReference>
<dbReference type="EMBL" id="AACS02000005">
    <property type="protein sequence ID" value="EAU84866.2"/>
    <property type="molecule type" value="Genomic_DNA"/>
</dbReference>
<evidence type="ECO:0000313" key="3">
    <source>
        <dbReference type="EMBL" id="EAU84866.2"/>
    </source>
</evidence>
<accession>A8NXS0</accession>
<proteinExistence type="predicted"/>
<dbReference type="AlphaFoldDB" id="A8NXS0"/>
<dbReference type="eggNOG" id="ENOG502QTQR">
    <property type="taxonomic scope" value="Eukaryota"/>
</dbReference>
<dbReference type="VEuPathDB" id="FungiDB:CC1G_00385"/>
<dbReference type="InParanoid" id="A8NXS0"/>
<dbReference type="InterPro" id="IPR012337">
    <property type="entry name" value="RNaseH-like_sf"/>
</dbReference>
<evidence type="ECO:0000259" key="2">
    <source>
        <dbReference type="Pfam" id="PF21762"/>
    </source>
</evidence>
<feature type="domain" description="Gfd2/YDR514C-like C-terminal" evidence="2">
    <location>
        <begin position="163"/>
        <end position="342"/>
    </location>
</feature>
<name>A8NXS0_COPC7</name>
<comment type="caution">
    <text evidence="3">The sequence shown here is derived from an EMBL/GenBank/DDBJ whole genome shotgun (WGS) entry which is preliminary data.</text>
</comment>
<dbReference type="KEGG" id="cci:CC1G_00385"/>
<dbReference type="HOGENOM" id="CLU_046155_0_0_1"/>
<dbReference type="GeneID" id="6013806"/>
<dbReference type="InterPro" id="IPR048519">
    <property type="entry name" value="Gfd2/YDR514C-like_C"/>
</dbReference>
<dbReference type="RefSeq" id="XP_001837249.2">
    <property type="nucleotide sequence ID" value="XM_001837197.2"/>
</dbReference>
<evidence type="ECO:0000256" key="1">
    <source>
        <dbReference type="SAM" id="MobiDB-lite"/>
    </source>
</evidence>
<dbReference type="Pfam" id="PF21762">
    <property type="entry name" value="DEDDh_C"/>
    <property type="match status" value="1"/>
</dbReference>
<dbReference type="OMA" id="QIEYIRY"/>
<feature type="compositionally biased region" description="Acidic residues" evidence="1">
    <location>
        <begin position="375"/>
        <end position="385"/>
    </location>
</feature>
<keyword evidence="4" id="KW-1185">Reference proteome</keyword>
<dbReference type="STRING" id="240176.A8NXS0"/>
<dbReference type="SUPFAM" id="SSF53098">
    <property type="entry name" value="Ribonuclease H-like"/>
    <property type="match status" value="1"/>
</dbReference>
<dbReference type="OrthoDB" id="5953249at2759"/>
<dbReference type="InterPro" id="IPR040151">
    <property type="entry name" value="Gfd2/YDR514C-like"/>
</dbReference>
<feature type="compositionally biased region" description="Acidic residues" evidence="1">
    <location>
        <begin position="405"/>
        <end position="414"/>
    </location>
</feature>
<evidence type="ECO:0000313" key="4">
    <source>
        <dbReference type="Proteomes" id="UP000001861"/>
    </source>
</evidence>
<reference evidence="3 4" key="1">
    <citation type="journal article" date="2010" name="Proc. Natl. Acad. Sci. U.S.A.">
        <title>Insights into evolution of multicellular fungi from the assembled chromosomes of the mushroom Coprinopsis cinerea (Coprinus cinereus).</title>
        <authorList>
            <person name="Stajich J.E."/>
            <person name="Wilke S.K."/>
            <person name="Ahren D."/>
            <person name="Au C.H."/>
            <person name="Birren B.W."/>
            <person name="Borodovsky M."/>
            <person name="Burns C."/>
            <person name="Canback B."/>
            <person name="Casselton L.A."/>
            <person name="Cheng C.K."/>
            <person name="Deng J."/>
            <person name="Dietrich F.S."/>
            <person name="Fargo D.C."/>
            <person name="Farman M.L."/>
            <person name="Gathman A.C."/>
            <person name="Goldberg J."/>
            <person name="Guigo R."/>
            <person name="Hoegger P.J."/>
            <person name="Hooker J.B."/>
            <person name="Huggins A."/>
            <person name="James T.Y."/>
            <person name="Kamada T."/>
            <person name="Kilaru S."/>
            <person name="Kodira C."/>
            <person name="Kues U."/>
            <person name="Kupfer D."/>
            <person name="Kwan H.S."/>
            <person name="Lomsadze A."/>
            <person name="Li W."/>
            <person name="Lilly W.W."/>
            <person name="Ma L.J."/>
            <person name="Mackey A.J."/>
            <person name="Manning G."/>
            <person name="Martin F."/>
            <person name="Muraguchi H."/>
            <person name="Natvig D.O."/>
            <person name="Palmerini H."/>
            <person name="Ramesh M.A."/>
            <person name="Rehmeyer C.J."/>
            <person name="Roe B.A."/>
            <person name="Shenoy N."/>
            <person name="Stanke M."/>
            <person name="Ter-Hovhannisyan V."/>
            <person name="Tunlid A."/>
            <person name="Velagapudi R."/>
            <person name="Vision T.J."/>
            <person name="Zeng Q."/>
            <person name="Zolan M.E."/>
            <person name="Pukkila P.J."/>
        </authorList>
    </citation>
    <scope>NUCLEOTIDE SEQUENCE [LARGE SCALE GENOMIC DNA]</scope>
    <source>
        <strain evidence="4">Okayama-7 / 130 / ATCC MYA-4618 / FGSC 9003</strain>
    </source>
</reference>
<dbReference type="Gene3D" id="3.30.420.10">
    <property type="entry name" value="Ribonuclease H-like superfamily/Ribonuclease H"/>
    <property type="match status" value="1"/>
</dbReference>
<dbReference type="PANTHER" id="PTHR28083">
    <property type="entry name" value="GOOD FOR FULL DBP5 ACTIVITY PROTEIN 2"/>
    <property type="match status" value="1"/>
</dbReference>
<dbReference type="InterPro" id="IPR036397">
    <property type="entry name" value="RNaseH_sf"/>
</dbReference>